<dbReference type="AlphaFoldDB" id="A0A0P7FS08"/>
<dbReference type="Proteomes" id="UP000050535">
    <property type="component" value="Unassembled WGS sequence"/>
</dbReference>
<sequence length="221" mass="23854">MTENPDDTEYVAVIGDIRGSRELPDRSEAQQEFKQVVNSLNDDLPEEAIASQFTVTTGDEFQVLLTDAAVAVDAAVSVSDRFHPAKLRFGIGLGELDTALNPAQAIGMDGPCFHRARAAINDAEAEGAWVRVGGWSSARDSHANAMFDVVQCLREDWTDRQAQFARALAEEGTQKGVAERYDVAKSTVSESLSAGHVQEVRTAEASLGELLQTTRSGGETR</sequence>
<comment type="caution">
    <text evidence="1">The sequence shown here is derived from an EMBL/GenBank/DDBJ whole genome shotgun (WGS) entry which is preliminary data.</text>
</comment>
<dbReference type="RefSeq" id="WP_054584632.1">
    <property type="nucleotide sequence ID" value="NZ_LGUC01000001.1"/>
</dbReference>
<dbReference type="InterPro" id="IPR032580">
    <property type="entry name" value="SatD"/>
</dbReference>
<gene>
    <name evidence="1" type="ORF">SY89_00087</name>
</gene>
<evidence type="ECO:0000313" key="1">
    <source>
        <dbReference type="EMBL" id="KPN29374.1"/>
    </source>
</evidence>
<dbReference type="OrthoDB" id="192419at2157"/>
<dbReference type="EMBL" id="LGUC01000001">
    <property type="protein sequence ID" value="KPN29374.1"/>
    <property type="molecule type" value="Genomic_DNA"/>
</dbReference>
<evidence type="ECO:0008006" key="3">
    <source>
        <dbReference type="Google" id="ProtNLM"/>
    </source>
</evidence>
<protein>
    <recommendedName>
        <fullName evidence="3">SatD family (SatD)</fullName>
    </recommendedName>
</protein>
<accession>A0A0P7FS08</accession>
<dbReference type="PATRIC" id="fig|699431.3.peg.96"/>
<proteinExistence type="predicted"/>
<organism evidence="1 2">
    <name type="scientific">Halolamina pelagica</name>
    <dbReference type="NCBI Taxonomy" id="699431"/>
    <lineage>
        <taxon>Archaea</taxon>
        <taxon>Methanobacteriati</taxon>
        <taxon>Methanobacteriota</taxon>
        <taxon>Stenosarchaea group</taxon>
        <taxon>Halobacteria</taxon>
        <taxon>Halobacteriales</taxon>
        <taxon>Haloferacaceae</taxon>
    </lineage>
</organism>
<dbReference type="STRING" id="699431.SY89_00087"/>
<dbReference type="Pfam" id="PF16264">
    <property type="entry name" value="SatD"/>
    <property type="match status" value="1"/>
</dbReference>
<reference evidence="2" key="1">
    <citation type="submission" date="2013-11" db="EMBL/GenBank/DDBJ databases">
        <authorList>
            <person name="Hoang H.T."/>
            <person name="Killian M.L."/>
            <person name="Madson D.M."/>
            <person name="Arruda P.H.E."/>
            <person name="Sun D."/>
            <person name="Schwartz K.J."/>
            <person name="Yoon K."/>
        </authorList>
    </citation>
    <scope>NUCLEOTIDE SEQUENCE [LARGE SCALE GENOMIC DNA]</scope>
    <source>
        <strain evidence="2">CDK2</strain>
    </source>
</reference>
<keyword evidence="2" id="KW-1185">Reference proteome</keyword>
<name>A0A0P7FS08_9EURY</name>
<evidence type="ECO:0000313" key="2">
    <source>
        <dbReference type="Proteomes" id="UP000050535"/>
    </source>
</evidence>